<dbReference type="STRING" id="253628.A0A0D2AYK1"/>
<dbReference type="PANTHER" id="PTHR35393">
    <property type="entry name" value="CHROMOSOME 1, WHOLE GENOME SHOTGUN SEQUENCE"/>
    <property type="match status" value="1"/>
</dbReference>
<dbReference type="PANTHER" id="PTHR35393:SF1">
    <property type="entry name" value="SNOAL-LIKE DOMAIN-CONTAINING PROTEIN"/>
    <property type="match status" value="1"/>
</dbReference>
<evidence type="ECO:0000313" key="5">
    <source>
        <dbReference type="Proteomes" id="UP000053259"/>
    </source>
</evidence>
<dbReference type="InterPro" id="IPR057514">
    <property type="entry name" value="NTF2_SigF"/>
</dbReference>
<keyword evidence="2" id="KW-1133">Transmembrane helix</keyword>
<keyword evidence="2" id="KW-0812">Transmembrane</keyword>
<proteinExistence type="predicted"/>
<evidence type="ECO:0000313" key="4">
    <source>
        <dbReference type="EMBL" id="KIW04249.1"/>
    </source>
</evidence>
<dbReference type="Pfam" id="PF24840">
    <property type="entry name" value="NTF2_SigF"/>
    <property type="match status" value="1"/>
</dbReference>
<sequence>MEDPQSEIVEVISLLTQSPPSTQLATLERYFTPTAKFTHPFVRTGSWDLGNGFTSRWAISQIYRWYKIMSPRVVGHVTSIAYDKPNEILYAGFEQTFWIYPLSVLGYRANVELTVKLRLHHNKQDGKYYIESQEDLYQTTEFAKFAWLGIWRLVWIWQAISTIFCILLAYVGTPVSWVEERWQIGQVTDSTERSDQTVKQDINSKSVKNGNEKGE</sequence>
<accession>A0A0D2AYK1</accession>
<dbReference type="AlphaFoldDB" id="A0A0D2AYK1"/>
<organism evidence="4 5">
    <name type="scientific">Verruconis gallopava</name>
    <dbReference type="NCBI Taxonomy" id="253628"/>
    <lineage>
        <taxon>Eukaryota</taxon>
        <taxon>Fungi</taxon>
        <taxon>Dikarya</taxon>
        <taxon>Ascomycota</taxon>
        <taxon>Pezizomycotina</taxon>
        <taxon>Dothideomycetes</taxon>
        <taxon>Pleosporomycetidae</taxon>
        <taxon>Venturiales</taxon>
        <taxon>Sympoventuriaceae</taxon>
        <taxon>Verruconis</taxon>
    </lineage>
</organism>
<dbReference type="OrthoDB" id="2344312at2759"/>
<dbReference type="Proteomes" id="UP000053259">
    <property type="component" value="Unassembled WGS sequence"/>
</dbReference>
<dbReference type="HOGENOM" id="CLU_079426_0_1_1"/>
<dbReference type="VEuPathDB" id="FungiDB:PV09_04554"/>
<name>A0A0D2AYK1_9PEZI</name>
<dbReference type="InParanoid" id="A0A0D2AYK1"/>
<keyword evidence="5" id="KW-1185">Reference proteome</keyword>
<gene>
    <name evidence="4" type="ORF">PV09_04554</name>
</gene>
<dbReference type="EMBL" id="KN847541">
    <property type="protein sequence ID" value="KIW04249.1"/>
    <property type="molecule type" value="Genomic_DNA"/>
</dbReference>
<evidence type="ECO:0000256" key="1">
    <source>
        <dbReference type="SAM" id="MobiDB-lite"/>
    </source>
</evidence>
<evidence type="ECO:0000256" key="2">
    <source>
        <dbReference type="SAM" id="Phobius"/>
    </source>
</evidence>
<dbReference type="RefSeq" id="XP_016214118.1">
    <property type="nucleotide sequence ID" value="XM_016357916.1"/>
</dbReference>
<feature type="compositionally biased region" description="Polar residues" evidence="1">
    <location>
        <begin position="199"/>
        <end position="209"/>
    </location>
</feature>
<protein>
    <recommendedName>
        <fullName evidence="3">SigF-like NTF2-like domain-containing protein</fullName>
    </recommendedName>
</protein>
<dbReference type="GeneID" id="27312527"/>
<keyword evidence="2" id="KW-0472">Membrane</keyword>
<feature type="domain" description="SigF-like NTF2-like" evidence="3">
    <location>
        <begin position="1"/>
        <end position="171"/>
    </location>
</feature>
<reference evidence="4 5" key="1">
    <citation type="submission" date="2015-01" db="EMBL/GenBank/DDBJ databases">
        <title>The Genome Sequence of Ochroconis gallopava CBS43764.</title>
        <authorList>
            <consortium name="The Broad Institute Genomics Platform"/>
            <person name="Cuomo C."/>
            <person name="de Hoog S."/>
            <person name="Gorbushina A."/>
            <person name="Stielow B."/>
            <person name="Teixiera M."/>
            <person name="Abouelleil A."/>
            <person name="Chapman S.B."/>
            <person name="Priest M."/>
            <person name="Young S.K."/>
            <person name="Wortman J."/>
            <person name="Nusbaum C."/>
            <person name="Birren B."/>
        </authorList>
    </citation>
    <scope>NUCLEOTIDE SEQUENCE [LARGE SCALE GENOMIC DNA]</scope>
    <source>
        <strain evidence="4 5">CBS 43764</strain>
    </source>
</reference>
<evidence type="ECO:0000259" key="3">
    <source>
        <dbReference type="Pfam" id="PF24840"/>
    </source>
</evidence>
<feature type="region of interest" description="Disordered" evidence="1">
    <location>
        <begin position="194"/>
        <end position="215"/>
    </location>
</feature>
<feature type="transmembrane region" description="Helical" evidence="2">
    <location>
        <begin position="153"/>
        <end position="172"/>
    </location>
</feature>